<dbReference type="OrthoDB" id="8438581at2"/>
<reference evidence="2 3" key="1">
    <citation type="submission" date="2018-02" db="EMBL/GenBank/DDBJ databases">
        <title>Whole genome sequencing of endophytic bacterium.</title>
        <authorList>
            <person name="Eedara R."/>
            <person name="Podile A.R."/>
        </authorList>
    </citation>
    <scope>NUCLEOTIDE SEQUENCE [LARGE SCALE GENOMIC DNA]</scope>
    <source>
        <strain evidence="2 3">RP1T</strain>
    </source>
</reference>
<gene>
    <name evidence="2" type="ORF">C5L14_22120</name>
</gene>
<dbReference type="Proteomes" id="UP000237682">
    <property type="component" value="Unassembled WGS sequence"/>
</dbReference>
<organism evidence="2 3">
    <name type="scientific">Labrys okinawensis</name>
    <dbReference type="NCBI Taxonomy" id="346911"/>
    <lineage>
        <taxon>Bacteria</taxon>
        <taxon>Pseudomonadati</taxon>
        <taxon>Pseudomonadota</taxon>
        <taxon>Alphaproteobacteria</taxon>
        <taxon>Hyphomicrobiales</taxon>
        <taxon>Xanthobacteraceae</taxon>
        <taxon>Labrys</taxon>
    </lineage>
</organism>
<evidence type="ECO:0000313" key="3">
    <source>
        <dbReference type="Proteomes" id="UP000237682"/>
    </source>
</evidence>
<accession>A0A2S9Q738</accession>
<sequence length="269" mass="28176">MTRFEAAKSILARRHILARSTLAALLICGMGQAASAVDIGPTTISVPVFGIPLDIPIQASLDSKNESDGVSLDLAVTGDLKSLQDNALAIARKLPFPEDACARKGPNLVVNSIDSAHIRAEGETAVIDVAGKVTAWGCAKVLGQKIKTKIATDRIAITIPVELYIPTPRQVALRVKGEATIKTGDPEITEIATALLGNLNQRFTVAVAKALDEDKARASVPAIPGLDVKIQQAVFAQDQDKLLVKARADGHATAAAFQSLIGLAAKKAP</sequence>
<comment type="caution">
    <text evidence="2">The sequence shown here is derived from an EMBL/GenBank/DDBJ whole genome shotgun (WGS) entry which is preliminary data.</text>
</comment>
<proteinExistence type="predicted"/>
<protein>
    <submittedName>
        <fullName evidence="2">Uncharacterized protein</fullName>
    </submittedName>
</protein>
<evidence type="ECO:0000256" key="1">
    <source>
        <dbReference type="SAM" id="SignalP"/>
    </source>
</evidence>
<dbReference type="AlphaFoldDB" id="A0A2S9Q738"/>
<name>A0A2S9Q738_9HYPH</name>
<dbReference type="EMBL" id="PUEJ01000009">
    <property type="protein sequence ID" value="PRH85161.1"/>
    <property type="molecule type" value="Genomic_DNA"/>
</dbReference>
<evidence type="ECO:0000313" key="2">
    <source>
        <dbReference type="EMBL" id="PRH85161.1"/>
    </source>
</evidence>
<dbReference type="RefSeq" id="WP_105864254.1">
    <property type="nucleotide sequence ID" value="NZ_PUEJ01000009.1"/>
</dbReference>
<feature type="chain" id="PRO_5015760426" evidence="1">
    <location>
        <begin position="37"/>
        <end position="269"/>
    </location>
</feature>
<feature type="signal peptide" evidence="1">
    <location>
        <begin position="1"/>
        <end position="36"/>
    </location>
</feature>
<keyword evidence="1" id="KW-0732">Signal</keyword>
<keyword evidence="3" id="KW-1185">Reference proteome</keyword>